<dbReference type="AlphaFoldDB" id="N0BAG3"/>
<dbReference type="SUPFAM" id="SSF56281">
    <property type="entry name" value="Metallo-hydrolase/oxidoreductase"/>
    <property type="match status" value="1"/>
</dbReference>
<dbReference type="PANTHER" id="PTHR42951:SF4">
    <property type="entry name" value="ACYL-COENZYME A THIOESTERASE MBLAC2"/>
    <property type="match status" value="1"/>
</dbReference>
<dbReference type="STRING" id="387631.Asulf_00568"/>
<dbReference type="RefSeq" id="WP_015590188.1">
    <property type="nucleotide sequence ID" value="NC_021169.1"/>
</dbReference>
<dbReference type="Pfam" id="PF00753">
    <property type="entry name" value="Lactamase_B"/>
    <property type="match status" value="1"/>
</dbReference>
<dbReference type="SMART" id="SM00849">
    <property type="entry name" value="Lactamase_B"/>
    <property type="match status" value="1"/>
</dbReference>
<dbReference type="OrthoDB" id="197151at2157"/>
<name>N0BAG3_9EURY</name>
<dbReference type="eggNOG" id="arCOG00505">
    <property type="taxonomic scope" value="Archaea"/>
</dbReference>
<evidence type="ECO:0000313" key="2">
    <source>
        <dbReference type="EMBL" id="AGK60589.1"/>
    </source>
</evidence>
<proteinExistence type="predicted"/>
<reference evidence="2 3" key="1">
    <citation type="journal article" date="2013" name="Genome Announc.">
        <title>Complete Genome Sequence of the Thermophilic and Facultatively Chemolithoautotrophic Sulfate Reducer Archaeoglobus sulfaticallidus Strain PM70-1T.</title>
        <authorList>
            <person name="Stokke R."/>
            <person name="Hocking W.P."/>
            <person name="Steinsbu B.O."/>
            <person name="Steen I.H."/>
        </authorList>
    </citation>
    <scope>NUCLEOTIDE SEQUENCE [LARGE SCALE GENOMIC DNA]</scope>
    <source>
        <strain evidence="2">PM70-1</strain>
    </source>
</reference>
<dbReference type="InterPro" id="IPR037482">
    <property type="entry name" value="ST1585_MBL-fold"/>
</dbReference>
<dbReference type="CDD" id="cd07726">
    <property type="entry name" value="ST1585-like_MBL-fold"/>
    <property type="match status" value="1"/>
</dbReference>
<dbReference type="InterPro" id="IPR050855">
    <property type="entry name" value="NDM-1-like"/>
</dbReference>
<organism evidence="2 3">
    <name type="scientific">Archaeoglobus sulfaticallidus PM70-1</name>
    <dbReference type="NCBI Taxonomy" id="387631"/>
    <lineage>
        <taxon>Archaea</taxon>
        <taxon>Methanobacteriati</taxon>
        <taxon>Methanobacteriota</taxon>
        <taxon>Archaeoglobi</taxon>
        <taxon>Archaeoglobales</taxon>
        <taxon>Archaeoglobaceae</taxon>
        <taxon>Archaeoglobus</taxon>
    </lineage>
</organism>
<dbReference type="InterPro" id="IPR001279">
    <property type="entry name" value="Metallo-B-lactamas"/>
</dbReference>
<protein>
    <recommendedName>
        <fullName evidence="1">Metallo-beta-lactamase domain-containing protein</fullName>
    </recommendedName>
</protein>
<feature type="domain" description="Metallo-beta-lactamase" evidence="1">
    <location>
        <begin position="21"/>
        <end position="211"/>
    </location>
</feature>
<dbReference type="HOGENOM" id="CLU_061385_0_0_2"/>
<dbReference type="Gene3D" id="3.60.15.10">
    <property type="entry name" value="Ribonuclease Z/Hydroxyacylglutathione hydrolase-like"/>
    <property type="match status" value="1"/>
</dbReference>
<evidence type="ECO:0000259" key="1">
    <source>
        <dbReference type="SMART" id="SM00849"/>
    </source>
</evidence>
<dbReference type="KEGG" id="ast:Asulf_00568"/>
<gene>
    <name evidence="2" type="ORF">Asulf_00568</name>
</gene>
<accession>N0BAG3</accession>
<dbReference type="EMBL" id="CP005290">
    <property type="protein sequence ID" value="AGK60589.1"/>
    <property type="molecule type" value="Genomic_DNA"/>
</dbReference>
<keyword evidence="3" id="KW-1185">Reference proteome</keyword>
<dbReference type="PANTHER" id="PTHR42951">
    <property type="entry name" value="METALLO-BETA-LACTAMASE DOMAIN-CONTAINING"/>
    <property type="match status" value="1"/>
</dbReference>
<dbReference type="Proteomes" id="UP000013307">
    <property type="component" value="Chromosome"/>
</dbReference>
<dbReference type="InterPro" id="IPR036866">
    <property type="entry name" value="RibonucZ/Hydroxyglut_hydro"/>
</dbReference>
<dbReference type="GeneID" id="25398457"/>
<evidence type="ECO:0000313" key="3">
    <source>
        <dbReference type="Proteomes" id="UP000013307"/>
    </source>
</evidence>
<sequence>MICGELRDVLCFDAEILNENIISNYLVKCEKPSLVETGPASISASLAEMIEEYMGGLDYIFITHIHLDHGGGVGHLLKNFDAKVVCHPKAVKHLTNPEKLWKASEQALGEVARVYGKPEPVDEGAIIPAEDGQEFDLGSDVIKVIHTPGHSPHHISFYLRERKILFPGDSAGFHSEGRLLPTAPPPFMFDLAIESLDKQISLDYEYIAYSHYSFAKNEGQLERIREMKVRWMEIALDVVRNNGGIEELDRRLREDVDYSFFVKYDSIIARGFHQLTLLGFYEYARSKLDKG</sequence>